<dbReference type="OrthoDB" id="197007at2"/>
<gene>
    <name evidence="7" type="ORF">FDT80_14390</name>
</gene>
<accession>A0A5S3PBI1</accession>
<dbReference type="AlphaFoldDB" id="A0A5S3PBI1"/>
<dbReference type="GO" id="GO:0015159">
    <property type="term" value="F:polysaccharide transmembrane transporter activity"/>
    <property type="evidence" value="ECO:0007669"/>
    <property type="project" value="InterPro"/>
</dbReference>
<feature type="coiled-coil region" evidence="2">
    <location>
        <begin position="290"/>
        <end position="324"/>
    </location>
</feature>
<proteinExistence type="predicted"/>
<comment type="caution">
    <text evidence="7">The sequence shown here is derived from an EMBL/GenBank/DDBJ whole genome shotgun (WGS) entry which is preliminary data.</text>
</comment>
<protein>
    <submittedName>
        <fullName evidence="7">Uncharacterized protein</fullName>
    </submittedName>
</protein>
<sequence length="422" mass="46923">MFLIARSHPFFIAPVRNWVWAACMLVATLGAAMPASAATLDAYLINVGDELELDILDDNDPPQRFTVGRDGAVQLPFIGGLEVVSNTVSDARRMIQAAYVDREIFVDPLIELSIASFRPISVLGDVRTPGNYDYQPFMTAEQAVGMAGGPSISANNEEARVLERRSLEGSLNTIEFDLALLAAQFARAQAQLKGNDSAVWTDVPQTIRPGIDRELFDEHRIEEDRIIALEAQDATTRRKLLTDAVSESENRISLLEQQEVVLTEVLTITRGEVTRVRTLADRGLIPKNEVTTTELRASQADNQLLQLREERSAARVQLAELSGRLSQFDAEREKQLLTEQQRFLSEIKKALSTRASLQDRMRLLQQWMNAASGLQTELLLQYQVRRRDGAGISTLTITPSDELLPGDLLVIVVKSPESLDDK</sequence>
<dbReference type="Pfam" id="PF10531">
    <property type="entry name" value="SLBB"/>
    <property type="match status" value="1"/>
</dbReference>
<evidence type="ECO:0000259" key="5">
    <source>
        <dbReference type="Pfam" id="PF10531"/>
    </source>
</evidence>
<feature type="domain" description="Soluble ligand binding" evidence="5">
    <location>
        <begin position="120"/>
        <end position="159"/>
    </location>
</feature>
<organism evidence="7 8">
    <name type="scientific">Sulfitobacter sabulilitoris</name>
    <dbReference type="NCBI Taxonomy" id="2562655"/>
    <lineage>
        <taxon>Bacteria</taxon>
        <taxon>Pseudomonadati</taxon>
        <taxon>Pseudomonadota</taxon>
        <taxon>Alphaproteobacteria</taxon>
        <taxon>Rhodobacterales</taxon>
        <taxon>Roseobacteraceae</taxon>
        <taxon>Sulfitobacter</taxon>
    </lineage>
</organism>
<dbReference type="Pfam" id="PF25994">
    <property type="entry name" value="HH_AprE"/>
    <property type="match status" value="1"/>
</dbReference>
<dbReference type="Gene3D" id="3.10.560.10">
    <property type="entry name" value="Outer membrane lipoprotein wza domain like"/>
    <property type="match status" value="1"/>
</dbReference>
<feature type="domain" description="Polysaccharide export protein N-terminal" evidence="4">
    <location>
        <begin position="40"/>
        <end position="114"/>
    </location>
</feature>
<feature type="signal peptide" evidence="3">
    <location>
        <begin position="1"/>
        <end position="37"/>
    </location>
</feature>
<evidence type="ECO:0000256" key="1">
    <source>
        <dbReference type="ARBA" id="ARBA00022729"/>
    </source>
</evidence>
<keyword evidence="8" id="KW-1185">Reference proteome</keyword>
<dbReference type="Proteomes" id="UP000309550">
    <property type="component" value="Unassembled WGS sequence"/>
</dbReference>
<dbReference type="Pfam" id="PF02563">
    <property type="entry name" value="Poly_export"/>
    <property type="match status" value="1"/>
</dbReference>
<evidence type="ECO:0000313" key="7">
    <source>
        <dbReference type="EMBL" id="TMM51056.1"/>
    </source>
</evidence>
<dbReference type="Gene3D" id="3.30.1950.10">
    <property type="entry name" value="wza like domain"/>
    <property type="match status" value="1"/>
</dbReference>
<evidence type="ECO:0000259" key="4">
    <source>
        <dbReference type="Pfam" id="PF02563"/>
    </source>
</evidence>
<dbReference type="PANTHER" id="PTHR33619:SF3">
    <property type="entry name" value="POLYSACCHARIDE EXPORT PROTEIN GFCE-RELATED"/>
    <property type="match status" value="1"/>
</dbReference>
<keyword evidence="2" id="KW-0175">Coiled coil</keyword>
<dbReference type="PANTHER" id="PTHR33619">
    <property type="entry name" value="POLYSACCHARIDE EXPORT PROTEIN GFCE-RELATED"/>
    <property type="match status" value="1"/>
</dbReference>
<reference evidence="7 8" key="1">
    <citation type="submission" date="2019-05" db="EMBL/GenBank/DDBJ databases">
        <title>Sulfitobacter sabulilitoris sp. nov., isolated from a marine sand.</title>
        <authorList>
            <person name="Yoon J.-H."/>
        </authorList>
    </citation>
    <scope>NUCLEOTIDE SEQUENCE [LARGE SCALE GENOMIC DNA]</scope>
    <source>
        <strain evidence="7 8">HSMS-29</strain>
    </source>
</reference>
<evidence type="ECO:0000256" key="2">
    <source>
        <dbReference type="SAM" id="Coils"/>
    </source>
</evidence>
<feature type="chain" id="PRO_5024315294" evidence="3">
    <location>
        <begin position="38"/>
        <end position="422"/>
    </location>
</feature>
<feature type="domain" description="AprE-like long alpha-helical hairpin" evidence="6">
    <location>
        <begin position="170"/>
        <end position="360"/>
    </location>
</feature>
<evidence type="ECO:0000259" key="6">
    <source>
        <dbReference type="Pfam" id="PF25994"/>
    </source>
</evidence>
<dbReference type="EMBL" id="VANS01000004">
    <property type="protein sequence ID" value="TMM51056.1"/>
    <property type="molecule type" value="Genomic_DNA"/>
</dbReference>
<name>A0A5S3PBI1_9RHOB</name>
<dbReference type="InterPro" id="IPR058781">
    <property type="entry name" value="HH_AprE-like"/>
</dbReference>
<dbReference type="InterPro" id="IPR019554">
    <property type="entry name" value="Soluble_ligand-bd"/>
</dbReference>
<keyword evidence="1 3" id="KW-0732">Signal</keyword>
<dbReference type="InterPro" id="IPR003715">
    <property type="entry name" value="Poly_export_N"/>
</dbReference>
<dbReference type="InterPro" id="IPR049712">
    <property type="entry name" value="Poly_export"/>
</dbReference>
<evidence type="ECO:0000256" key="3">
    <source>
        <dbReference type="SAM" id="SignalP"/>
    </source>
</evidence>
<evidence type="ECO:0000313" key="8">
    <source>
        <dbReference type="Proteomes" id="UP000309550"/>
    </source>
</evidence>